<dbReference type="Pfam" id="PF25411">
    <property type="entry name" value="DUF7888"/>
    <property type="match status" value="1"/>
</dbReference>
<reference evidence="3" key="1">
    <citation type="submission" date="2021-12" db="EMBL/GenBank/DDBJ databases">
        <authorList>
            <person name="Zaccaron A."/>
            <person name="Stergiopoulos I."/>
        </authorList>
    </citation>
    <scope>NUCLEOTIDE SEQUENCE</scope>
    <source>
        <strain evidence="3">Race5_Kim</strain>
    </source>
</reference>
<name>A0A9Q8LEF5_PASFU</name>
<protein>
    <recommendedName>
        <fullName evidence="2">DUF7888 domain-containing protein</fullName>
    </recommendedName>
</protein>
<feature type="domain" description="DUF7888" evidence="2">
    <location>
        <begin position="93"/>
        <end position="166"/>
    </location>
</feature>
<dbReference type="InterPro" id="IPR057210">
    <property type="entry name" value="DUF7888"/>
</dbReference>
<reference evidence="3" key="2">
    <citation type="journal article" date="2022" name="Microb. Genom.">
        <title>A chromosome-scale genome assembly of the tomato pathogen Cladosporium fulvum reveals a compartmentalized genome architecture and the presence of a dispensable chromosome.</title>
        <authorList>
            <person name="Zaccaron A.Z."/>
            <person name="Chen L.H."/>
            <person name="Samaras A."/>
            <person name="Stergiopoulos I."/>
        </authorList>
    </citation>
    <scope>NUCLEOTIDE SEQUENCE</scope>
    <source>
        <strain evidence="3">Race5_Kim</strain>
    </source>
</reference>
<dbReference type="KEGG" id="ffu:CLAFUR5_04984"/>
<dbReference type="AlphaFoldDB" id="A0A9Q8LEF5"/>
<keyword evidence="4" id="KW-1185">Reference proteome</keyword>
<dbReference type="RefSeq" id="XP_047760269.1">
    <property type="nucleotide sequence ID" value="XM_047904132.1"/>
</dbReference>
<evidence type="ECO:0000313" key="4">
    <source>
        <dbReference type="Proteomes" id="UP000756132"/>
    </source>
</evidence>
<dbReference type="GeneID" id="71984862"/>
<dbReference type="Proteomes" id="UP000756132">
    <property type="component" value="Chromosome 4"/>
</dbReference>
<proteinExistence type="predicted"/>
<feature type="chain" id="PRO_5040349952" description="DUF7888 domain-containing protein" evidence="1">
    <location>
        <begin position="19"/>
        <end position="188"/>
    </location>
</feature>
<evidence type="ECO:0000259" key="2">
    <source>
        <dbReference type="Pfam" id="PF25411"/>
    </source>
</evidence>
<accession>A0A9Q8LEF5</accession>
<sequence>MKLTTALLALILSCSSSAAPLQPMHQDAEIDKRVAPAVAAGIFGVAGGTALNAGLTGVVKGTTSGTVKKFANKILGNPHSKRQVDPVIPTEEVWSFEDLEAVFAKATVEELFTNAKEEEAAVCVSVEYEVEHDEKTREVESVDLGNGEEKAVFDCFLLAGPSTFKVLGQKSNSTVMLDGGPLETSPRR</sequence>
<organism evidence="3 4">
    <name type="scientific">Passalora fulva</name>
    <name type="common">Tomato leaf mold</name>
    <name type="synonym">Cladosporium fulvum</name>
    <dbReference type="NCBI Taxonomy" id="5499"/>
    <lineage>
        <taxon>Eukaryota</taxon>
        <taxon>Fungi</taxon>
        <taxon>Dikarya</taxon>
        <taxon>Ascomycota</taxon>
        <taxon>Pezizomycotina</taxon>
        <taxon>Dothideomycetes</taxon>
        <taxon>Dothideomycetidae</taxon>
        <taxon>Mycosphaerellales</taxon>
        <taxon>Mycosphaerellaceae</taxon>
        <taxon>Fulvia</taxon>
    </lineage>
</organism>
<evidence type="ECO:0000313" key="3">
    <source>
        <dbReference type="EMBL" id="UJO15903.1"/>
    </source>
</evidence>
<gene>
    <name evidence="3" type="ORF">CLAFUR5_04984</name>
</gene>
<feature type="signal peptide" evidence="1">
    <location>
        <begin position="1"/>
        <end position="18"/>
    </location>
</feature>
<keyword evidence="1" id="KW-0732">Signal</keyword>
<evidence type="ECO:0000256" key="1">
    <source>
        <dbReference type="SAM" id="SignalP"/>
    </source>
</evidence>
<dbReference type="EMBL" id="CP090166">
    <property type="protein sequence ID" value="UJO15903.1"/>
    <property type="molecule type" value="Genomic_DNA"/>
</dbReference>